<reference evidence="3" key="1">
    <citation type="journal article" date="2021" name="Proc. Natl. Acad. Sci. U.S.A.">
        <title>Three genomes in the algal genus Volvox reveal the fate of a haploid sex-determining region after a transition to homothallism.</title>
        <authorList>
            <person name="Yamamoto K."/>
            <person name="Hamaji T."/>
            <person name="Kawai-Toyooka H."/>
            <person name="Matsuzaki R."/>
            <person name="Takahashi F."/>
            <person name="Nishimura Y."/>
            <person name="Kawachi M."/>
            <person name="Noguchi H."/>
            <person name="Minakuchi Y."/>
            <person name="Umen J.G."/>
            <person name="Toyoda A."/>
            <person name="Nozaki H."/>
        </authorList>
    </citation>
    <scope>NUCLEOTIDE SEQUENCE</scope>
    <source>
        <strain evidence="3">NIES-3785</strain>
        <strain evidence="2">NIES-3786</strain>
    </source>
</reference>
<organism evidence="3 4">
    <name type="scientific">Volvox reticuliferus</name>
    <dbReference type="NCBI Taxonomy" id="1737510"/>
    <lineage>
        <taxon>Eukaryota</taxon>
        <taxon>Viridiplantae</taxon>
        <taxon>Chlorophyta</taxon>
        <taxon>core chlorophytes</taxon>
        <taxon>Chlorophyceae</taxon>
        <taxon>CS clade</taxon>
        <taxon>Chlamydomonadales</taxon>
        <taxon>Volvocaceae</taxon>
        <taxon>Volvox</taxon>
    </lineage>
</organism>
<dbReference type="PANTHER" id="PTHR47664:SF1">
    <property type="entry name" value="CHROMOSOME UNDETERMINED SCAFFOLD_14, WHOLE GENOME SHOTGUN SEQUENCE"/>
    <property type="match status" value="1"/>
</dbReference>
<dbReference type="EMBL" id="BNCP01000007">
    <property type="protein sequence ID" value="GIL75594.1"/>
    <property type="molecule type" value="Genomic_DNA"/>
</dbReference>
<dbReference type="Gene3D" id="3.90.1720.10">
    <property type="entry name" value="endopeptidase domain like (from Nostoc punctiforme)"/>
    <property type="match status" value="1"/>
</dbReference>
<proteinExistence type="predicted"/>
<dbReference type="Proteomes" id="UP000747110">
    <property type="component" value="Unassembled WGS sequence"/>
</dbReference>
<protein>
    <recommendedName>
        <fullName evidence="6">NlpC/P60 domain-containing protein</fullName>
    </recommendedName>
</protein>
<feature type="region of interest" description="Disordered" evidence="1">
    <location>
        <begin position="252"/>
        <end position="293"/>
    </location>
</feature>
<dbReference type="SUPFAM" id="SSF54001">
    <property type="entry name" value="Cysteine proteinases"/>
    <property type="match status" value="1"/>
</dbReference>
<accession>A0A8J4LW15</accession>
<evidence type="ECO:0000313" key="2">
    <source>
        <dbReference type="EMBL" id="GIL75594.1"/>
    </source>
</evidence>
<feature type="region of interest" description="Disordered" evidence="1">
    <location>
        <begin position="45"/>
        <end position="66"/>
    </location>
</feature>
<dbReference type="EMBL" id="BNCQ01000040">
    <property type="protein sequence ID" value="GIM11692.1"/>
    <property type="molecule type" value="Genomic_DNA"/>
</dbReference>
<dbReference type="InterPro" id="IPR038765">
    <property type="entry name" value="Papain-like_cys_pep_sf"/>
</dbReference>
<gene>
    <name evidence="2" type="ORF">Vretifemale_5344</name>
    <name evidence="3" type="ORF">Vretimale_15120</name>
</gene>
<evidence type="ECO:0008006" key="6">
    <source>
        <dbReference type="Google" id="ProtNLM"/>
    </source>
</evidence>
<evidence type="ECO:0000313" key="5">
    <source>
        <dbReference type="Proteomes" id="UP000747110"/>
    </source>
</evidence>
<evidence type="ECO:0000313" key="4">
    <source>
        <dbReference type="Proteomes" id="UP000722791"/>
    </source>
</evidence>
<dbReference type="OrthoDB" id="202825at2759"/>
<name>A0A8J4LW15_9CHLO</name>
<evidence type="ECO:0000256" key="1">
    <source>
        <dbReference type="SAM" id="MobiDB-lite"/>
    </source>
</evidence>
<comment type="caution">
    <text evidence="3">The sequence shown here is derived from an EMBL/GenBank/DDBJ whole genome shotgun (WGS) entry which is preliminary data.</text>
</comment>
<keyword evidence="5" id="KW-1185">Reference proteome</keyword>
<feature type="compositionally biased region" description="Polar residues" evidence="1">
    <location>
        <begin position="51"/>
        <end position="60"/>
    </location>
</feature>
<dbReference type="AlphaFoldDB" id="A0A8J4LW15"/>
<dbReference type="Proteomes" id="UP000722791">
    <property type="component" value="Unassembled WGS sequence"/>
</dbReference>
<sequence>MRSPACAIIERTVCKTHGVTEGPTLQEAFASFLESRQKKSRACTAWGPSKTRPQTKTRPASTPVLAQEERRTRLRALFVEVARGFIGVPYARKYHDRHYCTCEGCSASGRQLYHSPLFLDCCGLVRRVARALQLQLGFRLGPGNQAYQYDTLPKRLERVAQLKPGDLIFYSGTYYEPGSRRHAFDMTHVEVFVGGPSGEATIGSRERYKWVMEYDSYRFESQRWKLLACHFCSIDTWLDGLCHPQNPELWQPRRRMKQQQRQQPGSTSSEGARATVRLTRGIRGGRRNTSDTENFSFTFGRVKDWGKKTVEDDGEA</sequence>
<dbReference type="PANTHER" id="PTHR47664">
    <property type="entry name" value="NLPC_P60 DOMAIN-CONTAINING PROTEIN"/>
    <property type="match status" value="1"/>
</dbReference>
<evidence type="ECO:0000313" key="3">
    <source>
        <dbReference type="EMBL" id="GIM11692.1"/>
    </source>
</evidence>